<accession>A0A6N3B7A6</accession>
<evidence type="ECO:0000313" key="1">
    <source>
        <dbReference type="EMBL" id="VYT99023.1"/>
    </source>
</evidence>
<dbReference type="AlphaFoldDB" id="A0A6N3B7A6"/>
<dbReference type="RefSeq" id="WP_024037896.1">
    <property type="nucleotide sequence ID" value="NZ_CACRUE010000024.1"/>
</dbReference>
<dbReference type="InterPro" id="IPR058944">
    <property type="entry name" value="CntK-like"/>
</dbReference>
<dbReference type="Pfam" id="PF26317">
    <property type="entry name" value="CntK_N"/>
    <property type="match status" value="1"/>
</dbReference>
<gene>
    <name evidence="1" type="ORF">IBLFYP30_01467</name>
</gene>
<proteinExistence type="predicted"/>
<dbReference type="EMBL" id="CACRUE010000024">
    <property type="protein sequence ID" value="VYT99023.1"/>
    <property type="molecule type" value="Genomic_DNA"/>
</dbReference>
<name>A0A6N3B7A6_9FIRM</name>
<reference evidence="1" key="1">
    <citation type="submission" date="2019-11" db="EMBL/GenBank/DDBJ databases">
        <authorList>
            <person name="Feng L."/>
        </authorList>
    </citation>
    <scope>NUCLEOTIDE SEQUENCE</scope>
    <source>
        <strain evidence="1">IbartlettiiLFYP30</strain>
    </source>
</reference>
<organism evidence="1">
    <name type="scientific">Intestinibacter bartlettii</name>
    <dbReference type="NCBI Taxonomy" id="261299"/>
    <lineage>
        <taxon>Bacteria</taxon>
        <taxon>Bacillati</taxon>
        <taxon>Bacillota</taxon>
        <taxon>Clostridia</taxon>
        <taxon>Peptostreptococcales</taxon>
        <taxon>Peptostreptococcaceae</taxon>
        <taxon>Intestinibacter</taxon>
    </lineage>
</organism>
<sequence>MQKNKYNIVVANPANNITVFVLDYVEKEDYKDIAKNILENTDFNAEQVGFVKEPIMGGDVRLEMMGGEFCGNASRSIGMLFARQNNIESGNVLVEITGSDRPLNTKVDLENETSEIDMPIPKGIESINVSGLGKFPIVLIDGINHIIAESVDATDENFEKFKKAVYENYDIEAFGVMFFDKEKNYITPAVYVKDTDTTFFESSCGSGTLATVTYLGQDLKDGVLKFDIKQPGGTIASQIYKENGEIKKITIGGVVKLSDKLEIEL</sequence>
<protein>
    <submittedName>
        <fullName evidence="1">Diaminopimelate epimerase</fullName>
    </submittedName>
</protein>